<dbReference type="SUPFAM" id="SSF46785">
    <property type="entry name" value="Winged helix' DNA-binding domain"/>
    <property type="match status" value="1"/>
</dbReference>
<dbReference type="KEGG" id="parb:CJU94_34355"/>
<dbReference type="AlphaFoldDB" id="A0A248VWN9"/>
<sequence>MSGNVDRRVTPLQFALDLFVEMAPAQRSIDEASPDKDIGYQKNRVFARIIGLGLSARRFVDAAYFIVAQDPEIQETYDVTLSFFKWLMRYDSRNKKHFSSVIRSVKSSMLEVMSAPVVSVDSKGRMLTESQEPGEEGSTGDDDADEDLVVQNEDGDWLELIGRVSVRNGRIRFRVPVELQRLIKDPENSYWTSLLVTSRFTLIYARGIYDHVLPAVPSGLTDWLSLDLVRNLPGKSWANNAEFKYFKRDYLEPAVNQINELSDIEMSYETRAGTPGSRKKDQIRFRLKRKEGALASKAAMLNSVALFKMLQDEFGLSDKQFEKIAENRAVWTDERIQQAIDYTRWTIRQGTKVKRASAYLMRALSDNYRVSDADRQVELIQAQIVDATTGEQGAKSDRQKAVAASLAAANAAADKRRQEEIRLAREFFDTADKKTREDLVRKFVASSTMGLRAIERQMLKPANVTEANILNLPDVANTFSSYVAGEIRKAARVRTRKPQPGDVTNG</sequence>
<evidence type="ECO:0000313" key="3">
    <source>
        <dbReference type="Proteomes" id="UP000215158"/>
    </source>
</evidence>
<dbReference type="Gene3D" id="1.10.10.10">
    <property type="entry name" value="Winged helix-like DNA-binding domain superfamily/Winged helix DNA-binding domain"/>
    <property type="match status" value="1"/>
</dbReference>
<organism evidence="2 3">
    <name type="scientific">Paraburkholderia aromaticivorans</name>
    <dbReference type="NCBI Taxonomy" id="2026199"/>
    <lineage>
        <taxon>Bacteria</taxon>
        <taxon>Pseudomonadati</taxon>
        <taxon>Pseudomonadota</taxon>
        <taxon>Betaproteobacteria</taxon>
        <taxon>Burkholderiales</taxon>
        <taxon>Burkholderiaceae</taxon>
        <taxon>Paraburkholderia</taxon>
    </lineage>
</organism>
<evidence type="ECO:0000256" key="1">
    <source>
        <dbReference type="SAM" id="MobiDB-lite"/>
    </source>
</evidence>
<feature type="compositionally biased region" description="Acidic residues" evidence="1">
    <location>
        <begin position="132"/>
        <end position="146"/>
    </location>
</feature>
<dbReference type="Proteomes" id="UP000215158">
    <property type="component" value="Plasmid pBN1"/>
</dbReference>
<protein>
    <submittedName>
        <fullName evidence="2">Replication initiation protein</fullName>
    </submittedName>
</protein>
<accession>A0A248VWN9</accession>
<keyword evidence="2" id="KW-0614">Plasmid</keyword>
<dbReference type="OrthoDB" id="8950340at2"/>
<evidence type="ECO:0000313" key="2">
    <source>
        <dbReference type="EMBL" id="ASW03285.1"/>
    </source>
</evidence>
<dbReference type="InterPro" id="IPR036388">
    <property type="entry name" value="WH-like_DNA-bd_sf"/>
</dbReference>
<dbReference type="RefSeq" id="WP_095423114.1">
    <property type="nucleotide sequence ID" value="NZ_CP022991.1"/>
</dbReference>
<dbReference type="Pfam" id="PF21205">
    <property type="entry name" value="Rep3_C"/>
    <property type="match status" value="1"/>
</dbReference>
<keyword evidence="3" id="KW-1185">Reference proteome</keyword>
<gene>
    <name evidence="2" type="ORF">CJU94_34355</name>
</gene>
<name>A0A248VWN9_9BURK</name>
<geneLocation type="plasmid" evidence="2 3">
    <name>pBN1</name>
</geneLocation>
<feature type="region of interest" description="Disordered" evidence="1">
    <location>
        <begin position="124"/>
        <end position="146"/>
    </location>
</feature>
<proteinExistence type="predicted"/>
<reference evidence="2 3" key="1">
    <citation type="submission" date="2017-08" db="EMBL/GenBank/DDBJ databases">
        <title>Identification and genetic characteristics of simultaneous BTEX- and naphthalene-degrading Paraburkholderia sp. BN5 isolated from petroleum-contaminated soil.</title>
        <authorList>
            <person name="Lee Y."/>
            <person name="Jeon C.O."/>
        </authorList>
    </citation>
    <scope>NUCLEOTIDE SEQUENCE [LARGE SCALE GENOMIC DNA]</scope>
    <source>
        <strain evidence="2 3">BN5</strain>
        <plasmid evidence="2 3">pBN1</plasmid>
    </source>
</reference>
<dbReference type="InterPro" id="IPR036390">
    <property type="entry name" value="WH_DNA-bd_sf"/>
</dbReference>
<dbReference type="EMBL" id="CP022991">
    <property type="protein sequence ID" value="ASW03285.1"/>
    <property type="molecule type" value="Genomic_DNA"/>
</dbReference>